<evidence type="ECO:0000256" key="8">
    <source>
        <dbReference type="ARBA" id="ARBA00023239"/>
    </source>
</evidence>
<dbReference type="GO" id="GO:0004470">
    <property type="term" value="F:malic enzyme activity"/>
    <property type="evidence" value="ECO:0007669"/>
    <property type="project" value="InterPro"/>
</dbReference>
<dbReference type="InterPro" id="IPR046346">
    <property type="entry name" value="Aminoacid_DH-like_N_sf"/>
</dbReference>
<evidence type="ECO:0000256" key="10">
    <source>
        <dbReference type="ARBA" id="ARBA00066983"/>
    </source>
</evidence>
<evidence type="ECO:0000259" key="17">
    <source>
        <dbReference type="SMART" id="SM01274"/>
    </source>
</evidence>
<dbReference type="FunFam" id="3.40.50.10380:FF:000001">
    <property type="entry name" value="NAD-dependent malic enzyme"/>
    <property type="match status" value="1"/>
</dbReference>
<dbReference type="PANTHER" id="PTHR23406">
    <property type="entry name" value="MALIC ENZYME-RELATED"/>
    <property type="match status" value="1"/>
</dbReference>
<feature type="domain" description="Malic enzyme N-terminal" evidence="17">
    <location>
        <begin position="68"/>
        <end position="253"/>
    </location>
</feature>
<feature type="domain" description="Malic enzyme NAD-binding" evidence="16">
    <location>
        <begin position="263"/>
        <end position="520"/>
    </location>
</feature>
<feature type="active site" description="Proton acceptor" evidence="12">
    <location>
        <position position="167"/>
    </location>
</feature>
<evidence type="ECO:0000256" key="2">
    <source>
        <dbReference type="ARBA" id="ARBA00001936"/>
    </source>
</evidence>
<dbReference type="InterPro" id="IPR048182">
    <property type="entry name" value="Malolactic_enz"/>
</dbReference>
<accession>A0A4P6ZKA0</accession>
<dbReference type="Proteomes" id="UP000294321">
    <property type="component" value="Chromosome"/>
</dbReference>
<dbReference type="GO" id="GO:0016616">
    <property type="term" value="F:oxidoreductase activity, acting on the CH-OH group of donors, NAD or NADP as acceptor"/>
    <property type="evidence" value="ECO:0007669"/>
    <property type="project" value="InterPro"/>
</dbReference>
<dbReference type="GO" id="GO:0051287">
    <property type="term" value="F:NAD binding"/>
    <property type="evidence" value="ECO:0007669"/>
    <property type="project" value="InterPro"/>
</dbReference>
<dbReference type="PIRSF" id="PIRSF000106">
    <property type="entry name" value="ME"/>
    <property type="match status" value="1"/>
</dbReference>
<feature type="binding site" evidence="14">
    <location>
        <position position="239"/>
    </location>
    <ligand>
        <name>a divalent metal cation</name>
        <dbReference type="ChEBI" id="CHEBI:60240"/>
    </ligand>
</feature>
<gene>
    <name evidence="18" type="ORF">ELX58_03325</name>
</gene>
<dbReference type="PANTHER" id="PTHR23406:SF34">
    <property type="entry name" value="NAD-DEPENDENT MALIC ENZYME, MITOCHONDRIAL"/>
    <property type="match status" value="1"/>
</dbReference>
<comment type="cofactor">
    <cofactor evidence="2">
        <name>Mn(2+)</name>
        <dbReference type="ChEBI" id="CHEBI:29035"/>
    </cofactor>
</comment>
<dbReference type="GO" id="GO:0005829">
    <property type="term" value="C:cytosol"/>
    <property type="evidence" value="ECO:0007669"/>
    <property type="project" value="TreeGrafter"/>
</dbReference>
<dbReference type="InterPro" id="IPR001891">
    <property type="entry name" value="Malic_OxRdtase"/>
</dbReference>
<evidence type="ECO:0000256" key="7">
    <source>
        <dbReference type="ARBA" id="ARBA00023211"/>
    </source>
</evidence>
<dbReference type="PROSITE" id="PS00331">
    <property type="entry name" value="MALIC_ENZYMES"/>
    <property type="match status" value="1"/>
</dbReference>
<dbReference type="InterPro" id="IPR012302">
    <property type="entry name" value="Malic_NAD-bd"/>
</dbReference>
<dbReference type="Pfam" id="PF03949">
    <property type="entry name" value="Malic_M"/>
    <property type="match status" value="1"/>
</dbReference>
<dbReference type="InterPro" id="IPR012301">
    <property type="entry name" value="Malic_N_dom"/>
</dbReference>
<evidence type="ECO:0000256" key="11">
    <source>
        <dbReference type="ARBA" id="ARBA00074565"/>
    </source>
</evidence>
<protein>
    <recommendedName>
        <fullName evidence="11">Malolactic enzyme</fullName>
        <ecNumber evidence="10">4.1.1.101</ecNumber>
    </recommendedName>
</protein>
<evidence type="ECO:0000256" key="5">
    <source>
        <dbReference type="ARBA" id="ARBA00022723"/>
    </source>
</evidence>
<comment type="cofactor">
    <cofactor evidence="14">
        <name>Mg(2+)</name>
        <dbReference type="ChEBI" id="CHEBI:18420"/>
    </cofactor>
    <cofactor evidence="14">
        <name>Mn(2+)</name>
        <dbReference type="ChEBI" id="CHEBI:29035"/>
    </cofactor>
    <text evidence="14">Divalent metal cations. Prefers magnesium or manganese.</text>
</comment>
<proteinExistence type="inferred from homology"/>
<dbReference type="EC" id="4.1.1.101" evidence="10"/>
<dbReference type="GO" id="GO:0030145">
    <property type="term" value="F:manganese ion binding"/>
    <property type="evidence" value="ECO:0007669"/>
    <property type="project" value="UniProtKB-ARBA"/>
</dbReference>
<dbReference type="CDD" id="cd05312">
    <property type="entry name" value="NAD_bind_1_malic_enz"/>
    <property type="match status" value="1"/>
</dbReference>
<evidence type="ECO:0000313" key="19">
    <source>
        <dbReference type="Proteomes" id="UP000294321"/>
    </source>
</evidence>
<dbReference type="GO" id="GO:0006108">
    <property type="term" value="P:malate metabolic process"/>
    <property type="evidence" value="ECO:0007669"/>
    <property type="project" value="TreeGrafter"/>
</dbReference>
<evidence type="ECO:0000256" key="14">
    <source>
        <dbReference type="PIRSR" id="PIRSR000106-3"/>
    </source>
</evidence>
<dbReference type="AlphaFoldDB" id="A0A4P6ZKA0"/>
<dbReference type="Gene3D" id="3.40.50.10380">
    <property type="entry name" value="Malic enzyme, N-terminal domain"/>
    <property type="match status" value="1"/>
</dbReference>
<dbReference type="NCBIfam" id="NF041582">
    <property type="entry name" value="malolactic"/>
    <property type="match status" value="1"/>
</dbReference>
<keyword evidence="5 14" id="KW-0479">Metal-binding</keyword>
<dbReference type="SUPFAM" id="SSF53223">
    <property type="entry name" value="Aminoacid dehydrogenase-like, N-terminal domain"/>
    <property type="match status" value="1"/>
</dbReference>
<dbReference type="Gene3D" id="3.40.50.720">
    <property type="entry name" value="NAD(P)-binding Rossmann-like Domain"/>
    <property type="match status" value="1"/>
</dbReference>
<evidence type="ECO:0000256" key="6">
    <source>
        <dbReference type="ARBA" id="ARBA00023027"/>
    </source>
</evidence>
<comment type="similarity">
    <text evidence="3 15">Belongs to the malic enzymes family.</text>
</comment>
<evidence type="ECO:0000256" key="4">
    <source>
        <dbReference type="ARBA" id="ARBA00011738"/>
    </source>
</evidence>
<evidence type="ECO:0000256" key="3">
    <source>
        <dbReference type="ARBA" id="ARBA00008785"/>
    </source>
</evidence>
<evidence type="ECO:0000256" key="1">
    <source>
        <dbReference type="ARBA" id="ARBA00001911"/>
    </source>
</evidence>
<dbReference type="InterPro" id="IPR036291">
    <property type="entry name" value="NAD(P)-bd_dom_sf"/>
</dbReference>
<dbReference type="RefSeq" id="WP_133441746.1">
    <property type="nucleotide sequence ID" value="NZ_CP034726.1"/>
</dbReference>
<comment type="subunit">
    <text evidence="4">Homodimer.</text>
</comment>
<dbReference type="SUPFAM" id="SSF51735">
    <property type="entry name" value="NAD(P)-binding Rossmann-fold domains"/>
    <property type="match status" value="1"/>
</dbReference>
<dbReference type="InterPro" id="IPR015884">
    <property type="entry name" value="Malic_enzyme_CS"/>
</dbReference>
<dbReference type="FunFam" id="3.40.50.720:FF:000182">
    <property type="entry name" value="NAD-dependent malic enzyme"/>
    <property type="match status" value="1"/>
</dbReference>
<dbReference type="EMBL" id="CP034726">
    <property type="protein sequence ID" value="QBP18185.1"/>
    <property type="molecule type" value="Genomic_DNA"/>
</dbReference>
<feature type="active site" description="Proton donor" evidence="12">
    <location>
        <position position="91"/>
    </location>
</feature>
<feature type="binding site" evidence="13">
    <location>
        <position position="407"/>
    </location>
    <ligand>
        <name>(S)-malate</name>
        <dbReference type="ChEBI" id="CHEBI:15589"/>
    </ligand>
</feature>
<dbReference type="GO" id="GO:0043883">
    <property type="term" value="F:malolactic enzyme activity"/>
    <property type="evidence" value="ECO:0007669"/>
    <property type="project" value="UniProtKB-EC"/>
</dbReference>
<evidence type="ECO:0000313" key="18">
    <source>
        <dbReference type="EMBL" id="QBP18185.1"/>
    </source>
</evidence>
<evidence type="ECO:0000256" key="15">
    <source>
        <dbReference type="RuleBase" id="RU003427"/>
    </source>
</evidence>
<keyword evidence="19" id="KW-1185">Reference proteome</keyword>
<reference evidence="19" key="1">
    <citation type="submission" date="2018-12" db="EMBL/GenBank/DDBJ databases">
        <title>A new species of lactobacillus.</title>
        <authorList>
            <person name="Jian Y."/>
            <person name="Xin L."/>
            <person name="Hong Z.J."/>
            <person name="Ming L.Z."/>
            <person name="Hong X.Z."/>
        </authorList>
    </citation>
    <scope>NUCLEOTIDE SEQUENCE [LARGE SCALE GENOMIC DNA]</scope>
    <source>
        <strain evidence="19">HSLZ-75</strain>
    </source>
</reference>
<name>A0A4P6ZKA0_9LACO</name>
<dbReference type="OrthoDB" id="3314528at2"/>
<keyword evidence="6" id="KW-0520">NAD</keyword>
<evidence type="ECO:0000259" key="16">
    <source>
        <dbReference type="SMART" id="SM00919"/>
    </source>
</evidence>
<dbReference type="InterPro" id="IPR037062">
    <property type="entry name" value="Malic_N_dom_sf"/>
</dbReference>
<feature type="binding site" evidence="13">
    <location>
        <position position="452"/>
    </location>
    <ligand>
        <name>(S)-malate</name>
        <dbReference type="ChEBI" id="CHEBI:15589"/>
    </ligand>
</feature>
<evidence type="ECO:0000256" key="9">
    <source>
        <dbReference type="ARBA" id="ARBA00051739"/>
    </source>
</evidence>
<dbReference type="PRINTS" id="PR00072">
    <property type="entry name" value="MALOXRDTASE"/>
</dbReference>
<comment type="catalytic activity">
    <reaction evidence="9">
        <text>(S)-malate + H(+) = (S)-lactate + CO2</text>
        <dbReference type="Rhea" id="RHEA:46276"/>
        <dbReference type="ChEBI" id="CHEBI:15378"/>
        <dbReference type="ChEBI" id="CHEBI:15589"/>
        <dbReference type="ChEBI" id="CHEBI:16526"/>
        <dbReference type="ChEBI" id="CHEBI:16651"/>
        <dbReference type="EC" id="4.1.1.101"/>
    </reaction>
</comment>
<dbReference type="SMART" id="SM01274">
    <property type="entry name" value="malic"/>
    <property type="match status" value="1"/>
</dbReference>
<dbReference type="NCBIfam" id="NF010052">
    <property type="entry name" value="PRK13529.1"/>
    <property type="match status" value="1"/>
</dbReference>
<dbReference type="KEGG" id="lji:ELX58_03325"/>
<dbReference type="GO" id="GO:0043464">
    <property type="term" value="P:malolactic fermentation"/>
    <property type="evidence" value="ECO:0007669"/>
    <property type="project" value="InterPro"/>
</dbReference>
<evidence type="ECO:0000256" key="12">
    <source>
        <dbReference type="PIRSR" id="PIRSR000106-1"/>
    </source>
</evidence>
<dbReference type="Pfam" id="PF00390">
    <property type="entry name" value="malic"/>
    <property type="match status" value="1"/>
</dbReference>
<evidence type="ECO:0000256" key="13">
    <source>
        <dbReference type="PIRSR" id="PIRSR000106-2"/>
    </source>
</evidence>
<feature type="binding site" evidence="14">
    <location>
        <position position="238"/>
    </location>
    <ligand>
        <name>a divalent metal cation</name>
        <dbReference type="ChEBI" id="CHEBI:60240"/>
    </ligand>
</feature>
<comment type="cofactor">
    <cofactor evidence="1">
        <name>NAD(+)</name>
        <dbReference type="ChEBI" id="CHEBI:57540"/>
    </cofactor>
</comment>
<keyword evidence="7" id="KW-0464">Manganese</keyword>
<sequence length="547" mass="60409">MINMNRILNNPFKNKGTAFTLKERQQLGLDGLLPPKVQTLQQQVDQAYQQYQSKPTNLAKRQFLMTIFNTNRILFYKLFSQHVVEFMPIVYDPTIAEDIEKYSDIFTQPQGAAYISIDNQNSTNAIKRALVYASDGRKIRLIVVTDAQEILGIGDWGVNGVDICVGKLMVYTAAAGIDPREVLPVVLDVGTDNQKLLKSPNYLGNRHARVTGDKYYDFVDKFVKTAESTFPDMYLHFEDFGRDNAANILNKYRSQYTVFNDDIQGTGIIILASILGALNISHEKLTDQRYLCFGAGTAGTGIANHVYREFIQQGLSPKEAKKHFYLVDKQGLLFKDDPTLTPQQKVFARDKSEFDHPDRLTDLLSVVKAIHPTILVGTSTAPGTFTKQVVQEMAAHTKRPIICPISNPTKLAEAKPKDLLNWTDGKALIATGVPYPDIKANNGVTYQIGQANNALVYPGVGLGVLAVHATRLSDEMISAAAHSLGGIVDTTKPGAAVLPPVSKLNQFSNNVAIAVAKTAVKQGLTKSKISVDDVPKLVKQTRWSPHY</sequence>
<keyword evidence="8" id="KW-0456">Lyase</keyword>
<feature type="binding site" evidence="14">
    <location>
        <position position="262"/>
    </location>
    <ligand>
        <name>a divalent metal cation</name>
        <dbReference type="ChEBI" id="CHEBI:60240"/>
    </ligand>
</feature>
<organism evidence="18 19">
    <name type="scientific">Acetilactobacillus jinshanensis</name>
    <dbReference type="NCBI Taxonomy" id="1720083"/>
    <lineage>
        <taxon>Bacteria</taxon>
        <taxon>Bacillati</taxon>
        <taxon>Bacillota</taxon>
        <taxon>Bacilli</taxon>
        <taxon>Lactobacillales</taxon>
        <taxon>Lactobacillaceae</taxon>
        <taxon>Acetilactobacillus</taxon>
    </lineage>
</organism>
<dbReference type="SMART" id="SM00919">
    <property type="entry name" value="Malic_M"/>
    <property type="match status" value="1"/>
</dbReference>